<name>A0A5C4R6M5_9RHOB</name>
<keyword evidence="2" id="KW-0812">Transmembrane</keyword>
<evidence type="ECO:0000256" key="2">
    <source>
        <dbReference type="SAM" id="Phobius"/>
    </source>
</evidence>
<proteinExistence type="predicted"/>
<organism evidence="3 4">
    <name type="scientific">Paracoccus haeundaensis</name>
    <dbReference type="NCBI Taxonomy" id="225362"/>
    <lineage>
        <taxon>Bacteria</taxon>
        <taxon>Pseudomonadati</taxon>
        <taxon>Pseudomonadota</taxon>
        <taxon>Alphaproteobacteria</taxon>
        <taxon>Rhodobacterales</taxon>
        <taxon>Paracoccaceae</taxon>
        <taxon>Paracoccus</taxon>
    </lineage>
</organism>
<evidence type="ECO:0000313" key="3">
    <source>
        <dbReference type="EMBL" id="TNH39321.1"/>
    </source>
</evidence>
<protein>
    <submittedName>
        <fullName evidence="3">Uncharacterized protein</fullName>
    </submittedName>
</protein>
<keyword evidence="1" id="KW-0175">Coiled coil</keyword>
<evidence type="ECO:0000256" key="1">
    <source>
        <dbReference type="SAM" id="Coils"/>
    </source>
</evidence>
<accession>A0A5C4R6M5</accession>
<keyword evidence="2" id="KW-0472">Membrane</keyword>
<sequence length="167" mass="18392">MADPLATLRNEWAVISDAPWSFLAIVALVAAAVWWLACKYYAGQIAELTEQKSTLEHRVQARNDEIQALNVKLADAQAAPKPPQPADPDEIIQSVRIVGKLHGPEIHRGESAVIANRLTTTGDFDPERTFTFRDMKLLLVNFNSSGSMSGFGETKQQFGNVVCKILD</sequence>
<evidence type="ECO:0000313" key="4">
    <source>
        <dbReference type="Proteomes" id="UP000304880"/>
    </source>
</evidence>
<reference evidence="3 4" key="1">
    <citation type="submission" date="2019-06" db="EMBL/GenBank/DDBJ databases">
        <authorList>
            <person name="Li J."/>
        </authorList>
    </citation>
    <scope>NUCLEOTIDE SEQUENCE [LARGE SCALE GENOMIC DNA]</scope>
    <source>
        <strain evidence="3 4">CGMCC 1.8012</strain>
    </source>
</reference>
<gene>
    <name evidence="3" type="ORF">FHD67_10325</name>
</gene>
<comment type="caution">
    <text evidence="3">The sequence shown here is derived from an EMBL/GenBank/DDBJ whole genome shotgun (WGS) entry which is preliminary data.</text>
</comment>
<feature type="coiled-coil region" evidence="1">
    <location>
        <begin position="45"/>
        <end position="79"/>
    </location>
</feature>
<dbReference type="Proteomes" id="UP000304880">
    <property type="component" value="Unassembled WGS sequence"/>
</dbReference>
<keyword evidence="2" id="KW-1133">Transmembrane helix</keyword>
<feature type="transmembrane region" description="Helical" evidence="2">
    <location>
        <begin position="20"/>
        <end position="42"/>
    </location>
</feature>
<dbReference type="EMBL" id="VDDC01000016">
    <property type="protein sequence ID" value="TNH39321.1"/>
    <property type="molecule type" value="Genomic_DNA"/>
</dbReference>
<dbReference type="RefSeq" id="WP_139598657.1">
    <property type="nucleotide sequence ID" value="NZ_VDDC01000016.1"/>
</dbReference>
<dbReference type="AlphaFoldDB" id="A0A5C4R6M5"/>
<keyword evidence="4" id="KW-1185">Reference proteome</keyword>